<name>A0A0F9TJ15_9ZZZZ</name>
<gene>
    <name evidence="1" type="ORF">LCGC14_0342720</name>
</gene>
<organism evidence="1">
    <name type="scientific">marine sediment metagenome</name>
    <dbReference type="NCBI Taxonomy" id="412755"/>
    <lineage>
        <taxon>unclassified sequences</taxon>
        <taxon>metagenomes</taxon>
        <taxon>ecological metagenomes</taxon>
    </lineage>
</organism>
<protein>
    <submittedName>
        <fullName evidence="1">Uncharacterized protein</fullName>
    </submittedName>
</protein>
<evidence type="ECO:0000313" key="1">
    <source>
        <dbReference type="EMBL" id="KKN79254.1"/>
    </source>
</evidence>
<dbReference type="AlphaFoldDB" id="A0A0F9TJ15"/>
<comment type="caution">
    <text evidence="1">The sequence shown here is derived from an EMBL/GenBank/DDBJ whole genome shotgun (WGS) entry which is preliminary data.</text>
</comment>
<proteinExistence type="predicted"/>
<dbReference type="EMBL" id="LAZR01000251">
    <property type="protein sequence ID" value="KKN79254.1"/>
    <property type="molecule type" value="Genomic_DNA"/>
</dbReference>
<sequence>MTKLELITENKKLRKRLQESKEGYKILMIFYRSAKKEIKMFKKQYGKLF</sequence>
<reference evidence="1" key="1">
    <citation type="journal article" date="2015" name="Nature">
        <title>Complex archaea that bridge the gap between prokaryotes and eukaryotes.</title>
        <authorList>
            <person name="Spang A."/>
            <person name="Saw J.H."/>
            <person name="Jorgensen S.L."/>
            <person name="Zaremba-Niedzwiedzka K."/>
            <person name="Martijn J."/>
            <person name="Lind A.E."/>
            <person name="van Eijk R."/>
            <person name="Schleper C."/>
            <person name="Guy L."/>
            <person name="Ettema T.J."/>
        </authorList>
    </citation>
    <scope>NUCLEOTIDE SEQUENCE</scope>
</reference>
<accession>A0A0F9TJ15</accession>